<sequence>MYTDLQSTAFFNKNNAVRSNSYQDIGRTPSERDTPTFGTTSHNLTNEDTGSSATVTGVNQDKKTASFRRNKAAKRVKSAMSLYAKDSHKRVAKGLGFALTLGTESAWHGMTILLMARLSEAERASLAFATLNSLLENHAYMTASAALFGTQYGEAAE</sequence>
<dbReference type="EMBL" id="CP033219">
    <property type="protein sequence ID" value="AZV79028.1"/>
    <property type="molecule type" value="Genomic_DNA"/>
</dbReference>
<proteinExistence type="predicted"/>
<protein>
    <submittedName>
        <fullName evidence="2">Uncharacterized protein</fullName>
    </submittedName>
</protein>
<dbReference type="KEGG" id="sedi:EBB79_14890"/>
<feature type="region of interest" description="Disordered" evidence="1">
    <location>
        <begin position="21"/>
        <end position="52"/>
    </location>
</feature>
<dbReference type="Proteomes" id="UP000283063">
    <property type="component" value="Chromosome"/>
</dbReference>
<accession>A0A3T0N4T4</accession>
<feature type="compositionally biased region" description="Polar residues" evidence="1">
    <location>
        <begin position="36"/>
        <end position="52"/>
    </location>
</feature>
<reference evidence="2 3" key="1">
    <citation type="submission" date="2018-10" db="EMBL/GenBank/DDBJ databases">
        <title>Parasedimentitalea marina sp. nov., a psychrophilic bacterium isolated from deep seawater of the New Britain Trench.</title>
        <authorList>
            <person name="Cao J."/>
        </authorList>
    </citation>
    <scope>NUCLEOTIDE SEQUENCE [LARGE SCALE GENOMIC DNA]</scope>
    <source>
        <strain evidence="2 3">W43</strain>
    </source>
</reference>
<evidence type="ECO:0000313" key="2">
    <source>
        <dbReference type="EMBL" id="AZV79028.1"/>
    </source>
</evidence>
<keyword evidence="3" id="KW-1185">Reference proteome</keyword>
<evidence type="ECO:0000256" key="1">
    <source>
        <dbReference type="SAM" id="MobiDB-lite"/>
    </source>
</evidence>
<name>A0A3T0N4T4_9RHOB</name>
<dbReference type="AlphaFoldDB" id="A0A3T0N4T4"/>
<gene>
    <name evidence="2" type="ORF">EBB79_14890</name>
</gene>
<organism evidence="2 3">
    <name type="scientific">Parasedimentitalea marina</name>
    <dbReference type="NCBI Taxonomy" id="2483033"/>
    <lineage>
        <taxon>Bacteria</taxon>
        <taxon>Pseudomonadati</taxon>
        <taxon>Pseudomonadota</taxon>
        <taxon>Alphaproteobacteria</taxon>
        <taxon>Rhodobacterales</taxon>
        <taxon>Paracoccaceae</taxon>
        <taxon>Parasedimentitalea</taxon>
    </lineage>
</organism>
<evidence type="ECO:0000313" key="3">
    <source>
        <dbReference type="Proteomes" id="UP000283063"/>
    </source>
</evidence>